<feature type="compositionally biased region" description="Low complexity" evidence="1">
    <location>
        <begin position="230"/>
        <end position="243"/>
    </location>
</feature>
<keyword evidence="3" id="KW-0695">RNA-directed DNA polymerase</keyword>
<dbReference type="Pfam" id="PF25597">
    <property type="entry name" value="SH3_retrovirus"/>
    <property type="match status" value="1"/>
</dbReference>
<dbReference type="InterPro" id="IPR057670">
    <property type="entry name" value="SH3_retrovirus"/>
</dbReference>
<keyword evidence="3" id="KW-0808">Transferase</keyword>
<dbReference type="Proteomes" id="UP000694240">
    <property type="component" value="Chromosome 12"/>
</dbReference>
<dbReference type="PROSITE" id="PS50994">
    <property type="entry name" value="INTEGRASE"/>
    <property type="match status" value="1"/>
</dbReference>
<dbReference type="Pfam" id="PF07727">
    <property type="entry name" value="RVT_2"/>
    <property type="match status" value="1"/>
</dbReference>
<evidence type="ECO:0000256" key="1">
    <source>
        <dbReference type="SAM" id="MobiDB-lite"/>
    </source>
</evidence>
<evidence type="ECO:0000259" key="2">
    <source>
        <dbReference type="PROSITE" id="PS50994"/>
    </source>
</evidence>
<name>A0A8T1YCH7_9BRAS</name>
<dbReference type="InterPro" id="IPR001584">
    <property type="entry name" value="Integrase_cat-core"/>
</dbReference>
<feature type="region of interest" description="Disordered" evidence="1">
    <location>
        <begin position="217"/>
        <end position="272"/>
    </location>
</feature>
<dbReference type="Pfam" id="PF13976">
    <property type="entry name" value="gag_pre-integrs"/>
    <property type="match status" value="1"/>
</dbReference>
<organism evidence="3 4">
    <name type="scientific">Arabidopsis thaliana x Arabidopsis arenosa</name>
    <dbReference type="NCBI Taxonomy" id="1240361"/>
    <lineage>
        <taxon>Eukaryota</taxon>
        <taxon>Viridiplantae</taxon>
        <taxon>Streptophyta</taxon>
        <taxon>Embryophyta</taxon>
        <taxon>Tracheophyta</taxon>
        <taxon>Spermatophyta</taxon>
        <taxon>Magnoliopsida</taxon>
        <taxon>eudicotyledons</taxon>
        <taxon>Gunneridae</taxon>
        <taxon>Pentapetalae</taxon>
        <taxon>rosids</taxon>
        <taxon>malvids</taxon>
        <taxon>Brassicales</taxon>
        <taxon>Brassicaceae</taxon>
        <taxon>Camelineae</taxon>
        <taxon>Arabidopsis</taxon>
    </lineage>
</organism>
<evidence type="ECO:0000313" key="4">
    <source>
        <dbReference type="Proteomes" id="UP000694240"/>
    </source>
</evidence>
<feature type="compositionally biased region" description="Basic residues" evidence="1">
    <location>
        <begin position="244"/>
        <end position="257"/>
    </location>
</feature>
<keyword evidence="4" id="KW-1185">Reference proteome</keyword>
<dbReference type="PANTHER" id="PTHR11439:SF524">
    <property type="entry name" value="RNA-DIRECTED DNA POLYMERASE, PROTEIN KINASE RLK-PELLE-DLSV FAMILY"/>
    <property type="match status" value="1"/>
</dbReference>
<dbReference type="PANTHER" id="PTHR11439">
    <property type="entry name" value="GAG-POL-RELATED RETROTRANSPOSON"/>
    <property type="match status" value="1"/>
</dbReference>
<dbReference type="Pfam" id="PF00665">
    <property type="entry name" value="rve"/>
    <property type="match status" value="1"/>
</dbReference>
<feature type="region of interest" description="Disordered" evidence="1">
    <location>
        <begin position="800"/>
        <end position="824"/>
    </location>
</feature>
<dbReference type="InterPro" id="IPR054722">
    <property type="entry name" value="PolX-like_BBD"/>
</dbReference>
<comment type="caution">
    <text evidence="3">The sequence shown here is derived from an EMBL/GenBank/DDBJ whole genome shotgun (WGS) entry which is preliminary data.</text>
</comment>
<protein>
    <submittedName>
        <fullName evidence="3">Reverse transcriptase RNA-dependent DNA polymerase</fullName>
    </submittedName>
</protein>
<dbReference type="CDD" id="cd09272">
    <property type="entry name" value="RNase_HI_RT_Ty1"/>
    <property type="match status" value="1"/>
</dbReference>
<dbReference type="GO" id="GO:0003964">
    <property type="term" value="F:RNA-directed DNA polymerase activity"/>
    <property type="evidence" value="ECO:0007669"/>
    <property type="project" value="UniProtKB-KW"/>
</dbReference>
<reference evidence="3 4" key="1">
    <citation type="submission" date="2020-12" db="EMBL/GenBank/DDBJ databases">
        <title>Concerted genomic and epigenomic changes stabilize Arabidopsis allopolyploids.</title>
        <authorList>
            <person name="Chen Z."/>
        </authorList>
    </citation>
    <scope>NUCLEOTIDE SEQUENCE [LARGE SCALE GENOMIC DNA]</scope>
    <source>
        <strain evidence="3">Allo738</strain>
        <tissue evidence="3">Leaf</tissue>
    </source>
</reference>
<dbReference type="Pfam" id="PF22936">
    <property type="entry name" value="Pol_BBD"/>
    <property type="match status" value="1"/>
</dbReference>
<gene>
    <name evidence="3" type="ORF">ISN45_Aa07g030790</name>
</gene>
<sequence>MAANPTLVSSDKPFGISQIRAYIPIVLDLDKMNYDVWREMFETHCLTFGVLGHLDGTSVATPDTAKSWKEHDGLVKMWIYGTISVDLTETILKPKSYARELWLALENQFRDNKENRALQLENELRTITIGDLSVKEYCRKLKTLSDLLANVDSPVSDRVLVMHCLNGLNEKFDGIHNVIRHRSPFPSFSTCRSMLQSEEDRLKKPLRSLAAPASASAPNVLYVEDQSPPSNNSNNRGHNSNNKNRGRGNGRGNRGRGRSNSAPQPPISPNFGYPQWGYGPPYPYPYPCYPPPVQYQAQYAQPSRPNSILGPYAPRPQAHLLQDPNSAFNSNNMVPTALAHAFNTMTLQDPNNPWVMDSGATDHITAEQGTLTSVFNSSITPSVLVGNGSFAPITKSGHGAFNSKSRPLHLKNVLVCPSIIKNLVSVRRFVTDNRCTVEFDPFGFTVKDLPTKQMLLRCDSSGPLYTVTQPRSLPSHALTTGSSIWHRRMGHPGSSIQRSLTSLGFSNKADVTTMCHACQLGKHARLPFFSSSTILTEPFQIIHSDIWTSPVLSNSGFKYYLLFLDHFTHYIWVYPLQKKSDTFGKFLQFSAYVRTQFNKPIRALQCDNGGEYTNREFLDHLTASGIEIRLSCPHTSQQNGRSERMLRTINNLVRTLLIQANMPYTFWAEALFTAVHTLNLLPSSSINNFIPFSRLFDNPVSYSHLRVFGCLCYPNMLATTPHKLAPRSTACVFLGYPSNHRGYRCLDLSTRKIIISRHVKFVEDVFPVTALPSVPSPPTISPLPPPISPPPAIHSPPVDIPPPTAPPQPQNTHPMTTRSKNGITKPRTPICLHTDTISPLPLSHVQAAKDPYWNNAMKEEHHALIKRRTWDLVPRPPATNIIRSMWLFRHKFDADGKLSRYKARLVANGKSQQLGIDCDETFSPVIKPASVRAVLHLALARDWPLRQLDVKNAFLHGDLEETVYMHQPPGFTDKSKPNHVCLLRRSLYGLKQAPRAWYNRFATVAKKISFRQSKCDTSLFVLGSGSTMAYLLLYVDDIILTASSPELFEKIVTALGSAFELTDLGKLHHFLGIAVTYNTAGILLSQQNYAADILHRASMTNCKPCNTPVDTKAKLAANDGKPVDDPSLYRSLAGALQYLTFTRPDIAFAVQQVCLFMHDPRESHFTALKRILRYVKGTINHGLQIRKSSTTDLVAYTDADWAGCPSTRRSTSGYAVFLGDSLISWSSKRQHTVSRSSAEAEYRGVANAVAETSWLRNLFLELGCPLTKATLVYCDNVSAVYLSTNPVQHQRTKHVEIDLHFVRERVALGQIRVLHVPSSHQYADIFTKGLPSPLFTDFRSSLNVRAPPVPTAGEC</sequence>
<dbReference type="Pfam" id="PF14223">
    <property type="entry name" value="Retrotran_gag_2"/>
    <property type="match status" value="1"/>
</dbReference>
<accession>A0A8T1YCH7</accession>
<dbReference type="InterPro" id="IPR025724">
    <property type="entry name" value="GAG-pre-integrase_dom"/>
</dbReference>
<dbReference type="GO" id="GO:0015074">
    <property type="term" value="P:DNA integration"/>
    <property type="evidence" value="ECO:0007669"/>
    <property type="project" value="InterPro"/>
</dbReference>
<feature type="domain" description="Integrase catalytic" evidence="2">
    <location>
        <begin position="534"/>
        <end position="699"/>
    </location>
</feature>
<dbReference type="EMBL" id="JAEFBK010000012">
    <property type="protein sequence ID" value="KAG7543150.1"/>
    <property type="molecule type" value="Genomic_DNA"/>
</dbReference>
<feature type="compositionally biased region" description="Pro residues" evidence="1">
    <location>
        <begin position="800"/>
        <end position="809"/>
    </location>
</feature>
<keyword evidence="3" id="KW-0548">Nucleotidyltransferase</keyword>
<feature type="region of interest" description="Disordered" evidence="1">
    <location>
        <begin position="298"/>
        <end position="327"/>
    </location>
</feature>
<evidence type="ECO:0000313" key="3">
    <source>
        <dbReference type="EMBL" id="KAG7543150.1"/>
    </source>
</evidence>
<proteinExistence type="predicted"/>
<dbReference type="InterPro" id="IPR013103">
    <property type="entry name" value="RVT_2"/>
</dbReference>